<sequence length="178" mass="20015">MYVGILVVRGRHGVGDARETPWTLGTDGYMLGGDIQEAAYCLLNRMILRDTRHAEGRSTPTRAELFTLHARASCFAITATQRKIATMRSMVIGKTGNCATSIGPLTLPSCTLMNDNTHTDATTMINQMFVKSNPEPQSRCFLPFFKKTIRQRFKLCTKVWSVLQLRHQMPHIPLRSES</sequence>
<organism evidence="1 2">
    <name type="scientific">Melipona quadrifasciata</name>
    <dbReference type="NCBI Taxonomy" id="166423"/>
    <lineage>
        <taxon>Eukaryota</taxon>
        <taxon>Metazoa</taxon>
        <taxon>Ecdysozoa</taxon>
        <taxon>Arthropoda</taxon>
        <taxon>Hexapoda</taxon>
        <taxon>Insecta</taxon>
        <taxon>Pterygota</taxon>
        <taxon>Neoptera</taxon>
        <taxon>Endopterygota</taxon>
        <taxon>Hymenoptera</taxon>
        <taxon>Apocrita</taxon>
        <taxon>Aculeata</taxon>
        <taxon>Apoidea</taxon>
        <taxon>Anthophila</taxon>
        <taxon>Apidae</taxon>
        <taxon>Melipona</taxon>
    </lineage>
</organism>
<dbReference type="Proteomes" id="UP000053105">
    <property type="component" value="Unassembled WGS sequence"/>
</dbReference>
<reference evidence="1 2" key="1">
    <citation type="submission" date="2015-07" db="EMBL/GenBank/DDBJ databases">
        <title>The genome of Melipona quadrifasciata.</title>
        <authorList>
            <person name="Pan H."/>
            <person name="Kapheim K."/>
        </authorList>
    </citation>
    <scope>NUCLEOTIDE SEQUENCE [LARGE SCALE GENOMIC DNA]</scope>
    <source>
        <strain evidence="1">0111107301</strain>
        <tissue evidence="1">Whole body</tissue>
    </source>
</reference>
<protein>
    <submittedName>
        <fullName evidence="1">Uncharacterized protein</fullName>
    </submittedName>
</protein>
<proteinExistence type="predicted"/>
<evidence type="ECO:0000313" key="1">
    <source>
        <dbReference type="EMBL" id="KOX71125.1"/>
    </source>
</evidence>
<accession>A0A0M8ZU09</accession>
<gene>
    <name evidence="1" type="ORF">WN51_04660</name>
</gene>
<evidence type="ECO:0000313" key="2">
    <source>
        <dbReference type="Proteomes" id="UP000053105"/>
    </source>
</evidence>
<dbReference type="EMBL" id="KQ435847">
    <property type="protein sequence ID" value="KOX71125.1"/>
    <property type="molecule type" value="Genomic_DNA"/>
</dbReference>
<dbReference type="AlphaFoldDB" id="A0A0M8ZU09"/>
<name>A0A0M8ZU09_9HYME</name>
<keyword evidence="2" id="KW-1185">Reference proteome</keyword>